<proteinExistence type="predicted"/>
<protein>
    <submittedName>
        <fullName evidence="1">Uncharacterized protein</fullName>
    </submittedName>
</protein>
<accession>A0ABY7ELV3</accession>
<reference evidence="1" key="1">
    <citation type="submission" date="2022-11" db="EMBL/GenBank/DDBJ databases">
        <title>Centuries of genome instability and evolution in soft-shell clam transmissible cancer (bioRxiv).</title>
        <authorList>
            <person name="Hart S.F.M."/>
            <person name="Yonemitsu M.A."/>
            <person name="Giersch R.M."/>
            <person name="Beal B.F."/>
            <person name="Arriagada G."/>
            <person name="Davis B.W."/>
            <person name="Ostrander E.A."/>
            <person name="Goff S.P."/>
            <person name="Metzger M.J."/>
        </authorList>
    </citation>
    <scope>NUCLEOTIDE SEQUENCE</scope>
    <source>
        <strain evidence="1">MELC-2E11</strain>
        <tissue evidence="1">Siphon/mantle</tissue>
    </source>
</reference>
<keyword evidence="2" id="KW-1185">Reference proteome</keyword>
<evidence type="ECO:0000313" key="2">
    <source>
        <dbReference type="Proteomes" id="UP001164746"/>
    </source>
</evidence>
<dbReference type="EMBL" id="CP111018">
    <property type="protein sequence ID" value="WAR10800.1"/>
    <property type="molecule type" value="Genomic_DNA"/>
</dbReference>
<gene>
    <name evidence="1" type="ORF">MAR_035876</name>
</gene>
<evidence type="ECO:0000313" key="1">
    <source>
        <dbReference type="EMBL" id="WAR10800.1"/>
    </source>
</evidence>
<organism evidence="1 2">
    <name type="scientific">Mya arenaria</name>
    <name type="common">Soft-shell clam</name>
    <dbReference type="NCBI Taxonomy" id="6604"/>
    <lineage>
        <taxon>Eukaryota</taxon>
        <taxon>Metazoa</taxon>
        <taxon>Spiralia</taxon>
        <taxon>Lophotrochozoa</taxon>
        <taxon>Mollusca</taxon>
        <taxon>Bivalvia</taxon>
        <taxon>Autobranchia</taxon>
        <taxon>Heteroconchia</taxon>
        <taxon>Euheterodonta</taxon>
        <taxon>Imparidentia</taxon>
        <taxon>Neoheterodontei</taxon>
        <taxon>Myida</taxon>
        <taxon>Myoidea</taxon>
        <taxon>Myidae</taxon>
        <taxon>Mya</taxon>
    </lineage>
</organism>
<name>A0ABY7ELV3_MYAAR</name>
<sequence length="386" mass="44300">MKAYHQPEDVVGERKELLGNKKKSDGIKQVSSSCSRMLLKCSVVYVDNVSFKASDKLLTKCLSHRISAENKEWLCQTCLRYIRANKMPPQLDANNLNLPSIPVAATVNFRRTIVITTISIHEDVRITKRETNCNERSIEVDTIAEILPRTLSEAGFIPLKLKRKVENKGHYSFQYIRPDKVRSGLKWLIQNNVLYSNNTFGKRTWQKCIRRGQLDEFKTEEIVPISNDPSQNVQFETCVQPTDMSIDASRILSIDPGEGKGPLAIFSDKNFEELSSPTLFPCGKFGYTYQRPVKLRILEKGGHFASNIEYLFLFEAQFITEWNQILSSTSIALRISGASQNDENYNAAFFKNTDRIRPLLTKDDAYRFLRPIRGSPSYWQKVMYEL</sequence>
<dbReference type="Proteomes" id="UP001164746">
    <property type="component" value="Chromosome 7"/>
</dbReference>